<dbReference type="Pfam" id="PF00171">
    <property type="entry name" value="Aldedh"/>
    <property type="match status" value="1"/>
</dbReference>
<accession>A0A8H7WD51</accession>
<dbReference type="PANTHER" id="PTHR43111">
    <property type="entry name" value="ALDEHYDE DEHYDROGENASE B-RELATED"/>
    <property type="match status" value="1"/>
</dbReference>
<keyword evidence="1" id="KW-0472">Membrane</keyword>
<dbReference type="SUPFAM" id="SSF53720">
    <property type="entry name" value="ALDH-like"/>
    <property type="match status" value="1"/>
</dbReference>
<keyword evidence="1" id="KW-0812">Transmembrane</keyword>
<dbReference type="Gene3D" id="3.40.605.10">
    <property type="entry name" value="Aldehyde Dehydrogenase, Chain A, domain 1"/>
    <property type="match status" value="1"/>
</dbReference>
<evidence type="ECO:0000313" key="4">
    <source>
        <dbReference type="Proteomes" id="UP000664132"/>
    </source>
</evidence>
<dbReference type="InterPro" id="IPR015590">
    <property type="entry name" value="Aldehyde_DH_dom"/>
</dbReference>
<dbReference type="Gene3D" id="3.40.309.10">
    <property type="entry name" value="Aldehyde Dehydrogenase, Chain A, domain 2"/>
    <property type="match status" value="1"/>
</dbReference>
<feature type="transmembrane region" description="Helical" evidence="1">
    <location>
        <begin position="451"/>
        <end position="473"/>
    </location>
</feature>
<dbReference type="InterPro" id="IPR016162">
    <property type="entry name" value="Ald_DH_N"/>
</dbReference>
<sequence>MGSSTGMDQIRAAVVDGRTANIRYRQNELQALHQSLCSNVDEILLAITKDGNGDASTEPSFEADAEYSHTMSAVKQFYSSLNFEQSHKDEYLLANGADNASRRVGKGLVVIRPTTHTRLYSIICPIAAAITAGNCVCLELEGTILNIDRVLKKILSEALDDDTFCISNTTVQEPTGCIVDQTSTESQPTLNQLSSNASSRTIAIVDRAADVELAAKTIINARFSFQGNSAYSPDLVIVNDFVKAKFTEACIQYASKFHTKKASRRQQVPSQTKKAFKEAEEKGQVSVFGSNDFVLADVRERNCSITKMKVSGCYLPILECTSLVDALMSQKSESTFLAAYLFSDPPTAKFLAQHLDATVTYVNQIPAHLLIGPAAPITSQSPPFPHKYSTDMFSSERPEFISSPSKELLALESILGGEEVLARELRKNAVEPLPKTGQPLGHAVGFFEQGIFLGAGLFLSFVIPSLAYGSWVLGRGAWRLAKR</sequence>
<evidence type="ECO:0000313" key="3">
    <source>
        <dbReference type="EMBL" id="KAG4422625.1"/>
    </source>
</evidence>
<feature type="domain" description="Aldehyde dehydrogenase" evidence="2">
    <location>
        <begin position="170"/>
        <end position="365"/>
    </location>
</feature>
<comment type="caution">
    <text evidence="3">The sequence shown here is derived from an EMBL/GenBank/DDBJ whole genome shotgun (WGS) entry which is preliminary data.</text>
</comment>
<protein>
    <recommendedName>
        <fullName evidence="2">Aldehyde dehydrogenase domain-containing protein</fullName>
    </recommendedName>
</protein>
<organism evidence="3 4">
    <name type="scientific">Cadophora malorum</name>
    <dbReference type="NCBI Taxonomy" id="108018"/>
    <lineage>
        <taxon>Eukaryota</taxon>
        <taxon>Fungi</taxon>
        <taxon>Dikarya</taxon>
        <taxon>Ascomycota</taxon>
        <taxon>Pezizomycotina</taxon>
        <taxon>Leotiomycetes</taxon>
        <taxon>Helotiales</taxon>
        <taxon>Ploettnerulaceae</taxon>
        <taxon>Cadophora</taxon>
    </lineage>
</organism>
<evidence type="ECO:0000256" key="1">
    <source>
        <dbReference type="SAM" id="Phobius"/>
    </source>
</evidence>
<dbReference type="EMBL" id="JAFJYH010000046">
    <property type="protein sequence ID" value="KAG4422625.1"/>
    <property type="molecule type" value="Genomic_DNA"/>
</dbReference>
<reference evidence="3" key="1">
    <citation type="submission" date="2021-02" db="EMBL/GenBank/DDBJ databases">
        <title>Genome sequence Cadophora malorum strain M34.</title>
        <authorList>
            <person name="Stefanovic E."/>
            <person name="Vu D."/>
            <person name="Scully C."/>
            <person name="Dijksterhuis J."/>
            <person name="Roader J."/>
            <person name="Houbraken J."/>
        </authorList>
    </citation>
    <scope>NUCLEOTIDE SEQUENCE</scope>
    <source>
        <strain evidence="3">M34</strain>
    </source>
</reference>
<dbReference type="InterPro" id="IPR016163">
    <property type="entry name" value="Ald_DH_C"/>
</dbReference>
<keyword evidence="4" id="KW-1185">Reference proteome</keyword>
<evidence type="ECO:0000259" key="2">
    <source>
        <dbReference type="Pfam" id="PF00171"/>
    </source>
</evidence>
<dbReference type="PANTHER" id="PTHR43111:SF1">
    <property type="entry name" value="ALDEHYDE DEHYDROGENASE B-RELATED"/>
    <property type="match status" value="1"/>
</dbReference>
<dbReference type="Proteomes" id="UP000664132">
    <property type="component" value="Unassembled WGS sequence"/>
</dbReference>
<dbReference type="OrthoDB" id="5596991at2759"/>
<dbReference type="InterPro" id="IPR016161">
    <property type="entry name" value="Ald_DH/histidinol_DH"/>
</dbReference>
<dbReference type="AlphaFoldDB" id="A0A8H7WD51"/>
<proteinExistence type="predicted"/>
<keyword evidence="1" id="KW-1133">Transmembrane helix</keyword>
<name>A0A8H7WD51_9HELO</name>
<gene>
    <name evidence="3" type="ORF">IFR04_004246</name>
</gene>
<dbReference type="GO" id="GO:0016620">
    <property type="term" value="F:oxidoreductase activity, acting on the aldehyde or oxo group of donors, NAD or NADP as acceptor"/>
    <property type="evidence" value="ECO:0007669"/>
    <property type="project" value="InterPro"/>
</dbReference>